<evidence type="ECO:0000313" key="3">
    <source>
        <dbReference type="Proteomes" id="UP000477722"/>
    </source>
</evidence>
<sequence>MRLPFADTVARLERKLSGGTNTRARLDRYYEGRVRLASIGLSLPPEMRQMSTVVNWPALYVDALEERLDVEGFRLDGAADADERLWEWWQANDLDEESQLAHLDALVYGRAFVTVGTAPEEGAPPVIRVESARTMAADFDPYTRRVTAALRVLAEDPEDEPHDRADAHPTAPPYAARLYLPDRTVSLERVPRGGVWQVTGEDVHQLGRPLVEMLTNRGRAGERSGASEMRDVIGLTDAACRTLTNMQGAQELLAVPQRYVLGARQEDFQDAHGQPIPAWEAYIGRFLMLASEDAKAGQFPAADLRNFTEVMNLYAQLVASVTGLPPHYLGQSTDNPASADAIRSSEARLIKRAERKQRAFGGAWERVMRLAMLVEGMDPARGTAMETDWRDAATPTVAARADAVTKLVAAGILPVEAAWEQLGYSPQYRARLRSLTDTDPAVRYLAATDSSSGNTGPDDDSEDSDEDGDEDEEPAA</sequence>
<dbReference type="InterPro" id="IPR021145">
    <property type="entry name" value="Portal_protein_SPP1_Gp6-like"/>
</dbReference>
<accession>A0A6G4WPG9</accession>
<name>A0A6G4WPG9_9ACTN</name>
<gene>
    <name evidence="2" type="ORF">G5C65_02025</name>
</gene>
<feature type="compositionally biased region" description="Acidic residues" evidence="1">
    <location>
        <begin position="457"/>
        <end position="476"/>
    </location>
</feature>
<keyword evidence="3" id="KW-1185">Reference proteome</keyword>
<protein>
    <submittedName>
        <fullName evidence="2">Phage portal protein</fullName>
    </submittedName>
</protein>
<feature type="region of interest" description="Disordered" evidence="1">
    <location>
        <begin position="443"/>
        <end position="476"/>
    </location>
</feature>
<dbReference type="AlphaFoldDB" id="A0A6G4WPG9"/>
<reference evidence="2 3" key="1">
    <citation type="submission" date="2020-02" db="EMBL/GenBank/DDBJ databases">
        <title>Whole-genome analyses of novel actinobacteria.</title>
        <authorList>
            <person name="Sahin N."/>
            <person name="Tatar D."/>
        </authorList>
    </citation>
    <scope>NUCLEOTIDE SEQUENCE [LARGE SCALE GENOMIC DNA]</scope>
    <source>
        <strain evidence="2 3">SB3404</strain>
    </source>
</reference>
<evidence type="ECO:0000256" key="1">
    <source>
        <dbReference type="SAM" id="MobiDB-lite"/>
    </source>
</evidence>
<evidence type="ECO:0000313" key="2">
    <source>
        <dbReference type="EMBL" id="NGO67159.1"/>
    </source>
</evidence>
<dbReference type="RefSeq" id="WP_165296820.1">
    <property type="nucleotide sequence ID" value="NZ_JAAKZZ010000009.1"/>
</dbReference>
<proteinExistence type="predicted"/>
<dbReference type="Proteomes" id="UP000477722">
    <property type="component" value="Unassembled WGS sequence"/>
</dbReference>
<comment type="caution">
    <text evidence="2">The sequence shown here is derived from an EMBL/GenBank/DDBJ whole genome shotgun (WGS) entry which is preliminary data.</text>
</comment>
<organism evidence="2 3">
    <name type="scientific">Streptomyces boncukensis</name>
    <dbReference type="NCBI Taxonomy" id="2711219"/>
    <lineage>
        <taxon>Bacteria</taxon>
        <taxon>Bacillati</taxon>
        <taxon>Actinomycetota</taxon>
        <taxon>Actinomycetes</taxon>
        <taxon>Kitasatosporales</taxon>
        <taxon>Streptomycetaceae</taxon>
        <taxon>Streptomyces</taxon>
    </lineage>
</organism>
<dbReference type="EMBL" id="JAAKZZ010000009">
    <property type="protein sequence ID" value="NGO67159.1"/>
    <property type="molecule type" value="Genomic_DNA"/>
</dbReference>
<dbReference type="Pfam" id="PF05133">
    <property type="entry name" value="SPP1_portal"/>
    <property type="match status" value="1"/>
</dbReference>